<evidence type="ECO:0000313" key="2">
    <source>
        <dbReference type="Proteomes" id="UP000294933"/>
    </source>
</evidence>
<dbReference type="Gene3D" id="3.80.10.10">
    <property type="entry name" value="Ribonuclease Inhibitor"/>
    <property type="match status" value="1"/>
</dbReference>
<evidence type="ECO:0000313" key="1">
    <source>
        <dbReference type="EMBL" id="TDL16141.1"/>
    </source>
</evidence>
<dbReference type="SUPFAM" id="SSF52047">
    <property type="entry name" value="RNI-like"/>
    <property type="match status" value="1"/>
</dbReference>
<keyword evidence="2" id="KW-1185">Reference proteome</keyword>
<dbReference type="Proteomes" id="UP000294933">
    <property type="component" value="Unassembled WGS sequence"/>
</dbReference>
<dbReference type="VEuPathDB" id="FungiDB:BD410DRAFT_844634"/>
<sequence length="422" mass="45964">MEVLAPLQLSHVCQSWRSIALSTPGLWTYASLSLSPTSITSGMELMRLWLSRAKARALLLDVEFTDGPDSDPPPHGDIIMHIGREPLNVQRWVPGTTVFHFVCGLIRFAHSHRPNSSPFKTESHLRTQLTECGGTVLEEKYYWAAREEGLGASPSPIEIHAVRRAPIAFGIEVQLPLGPAVTLLDLAKTKISFQLTSGECAAILTACPALASCALHVSLSEAPLPFDALHLPLLQRLSLSSADGVNIGNLLDILVTPVLTRLELLGGVPDEGAPADGSWTHLSRFVRRCSPPLVQLDIQRMDCLVIGLVACLRSCPSLNQLWLEDCTLDDSVLSGLSSDVTDSSLLPELRILGLVSTHTFNMQCVLGMLKMRHARGTFLQELFIIDCGNTPYDTSPATEDVLTELDMVMMTVMGSVLIYQPS</sequence>
<reference evidence="1 2" key="1">
    <citation type="submission" date="2018-06" db="EMBL/GenBank/DDBJ databases">
        <title>A transcriptomic atlas of mushroom development highlights an independent origin of complex multicellularity.</title>
        <authorList>
            <consortium name="DOE Joint Genome Institute"/>
            <person name="Krizsan K."/>
            <person name="Almasi E."/>
            <person name="Merenyi Z."/>
            <person name="Sahu N."/>
            <person name="Viragh M."/>
            <person name="Koszo T."/>
            <person name="Mondo S."/>
            <person name="Kiss B."/>
            <person name="Balint B."/>
            <person name="Kues U."/>
            <person name="Barry K."/>
            <person name="Hegedus J.C."/>
            <person name="Henrissat B."/>
            <person name="Johnson J."/>
            <person name="Lipzen A."/>
            <person name="Ohm R."/>
            <person name="Nagy I."/>
            <person name="Pangilinan J."/>
            <person name="Yan J."/>
            <person name="Xiong Y."/>
            <person name="Grigoriev I.V."/>
            <person name="Hibbett D.S."/>
            <person name="Nagy L.G."/>
        </authorList>
    </citation>
    <scope>NUCLEOTIDE SEQUENCE [LARGE SCALE GENOMIC DNA]</scope>
    <source>
        <strain evidence="1 2">SZMC22713</strain>
    </source>
</reference>
<dbReference type="InterPro" id="IPR032675">
    <property type="entry name" value="LRR_dom_sf"/>
</dbReference>
<protein>
    <recommendedName>
        <fullName evidence="3">F-box domain-containing protein</fullName>
    </recommendedName>
</protein>
<dbReference type="EMBL" id="ML170250">
    <property type="protein sequence ID" value="TDL16141.1"/>
    <property type="molecule type" value="Genomic_DNA"/>
</dbReference>
<proteinExistence type="predicted"/>
<accession>A0A4Y7PMC0</accession>
<gene>
    <name evidence="1" type="ORF">BD410DRAFT_844634</name>
</gene>
<dbReference type="OrthoDB" id="10693665at2759"/>
<name>A0A4Y7PMC0_9AGAM</name>
<organism evidence="1 2">
    <name type="scientific">Rickenella mellea</name>
    <dbReference type="NCBI Taxonomy" id="50990"/>
    <lineage>
        <taxon>Eukaryota</taxon>
        <taxon>Fungi</taxon>
        <taxon>Dikarya</taxon>
        <taxon>Basidiomycota</taxon>
        <taxon>Agaricomycotina</taxon>
        <taxon>Agaricomycetes</taxon>
        <taxon>Hymenochaetales</taxon>
        <taxon>Rickenellaceae</taxon>
        <taxon>Rickenella</taxon>
    </lineage>
</organism>
<dbReference type="STRING" id="50990.A0A4Y7PMC0"/>
<dbReference type="AlphaFoldDB" id="A0A4Y7PMC0"/>
<evidence type="ECO:0008006" key="3">
    <source>
        <dbReference type="Google" id="ProtNLM"/>
    </source>
</evidence>